<dbReference type="PANTHER" id="PTHR43301:SF3">
    <property type="entry name" value="ARABINAN ENDO-1,5-ALPHA-L-ARABINOSIDASE A-RELATED"/>
    <property type="match status" value="1"/>
</dbReference>
<evidence type="ECO:0000256" key="2">
    <source>
        <dbReference type="ARBA" id="ARBA00009865"/>
    </source>
</evidence>
<feature type="signal peptide" evidence="8">
    <location>
        <begin position="1"/>
        <end position="41"/>
    </location>
</feature>
<protein>
    <submittedName>
        <fullName evidence="9">Family 43 glycosylhydrolase</fullName>
    </submittedName>
</protein>
<dbReference type="Pfam" id="PF04616">
    <property type="entry name" value="Glyco_hydro_43"/>
    <property type="match status" value="1"/>
</dbReference>
<dbReference type="SUPFAM" id="SSF75005">
    <property type="entry name" value="Arabinanase/levansucrase/invertase"/>
    <property type="match status" value="1"/>
</dbReference>
<evidence type="ECO:0000313" key="9">
    <source>
        <dbReference type="EMBL" id="KAB8166331.1"/>
    </source>
</evidence>
<evidence type="ECO:0000256" key="5">
    <source>
        <dbReference type="PIRSR" id="PIRSR606710-1"/>
    </source>
</evidence>
<evidence type="ECO:0000313" key="10">
    <source>
        <dbReference type="Proteomes" id="UP000314251"/>
    </source>
</evidence>
<dbReference type="CDD" id="cd08998">
    <property type="entry name" value="GH43_Arb43a-like"/>
    <property type="match status" value="1"/>
</dbReference>
<evidence type="ECO:0000256" key="8">
    <source>
        <dbReference type="SAM" id="SignalP"/>
    </source>
</evidence>
<evidence type="ECO:0000256" key="4">
    <source>
        <dbReference type="ARBA" id="ARBA00023295"/>
    </source>
</evidence>
<comment type="caution">
    <text evidence="9">The sequence shown here is derived from an EMBL/GenBank/DDBJ whole genome shotgun (WGS) entry which is preliminary data.</text>
</comment>
<dbReference type="AlphaFoldDB" id="A0A5N6ACE7"/>
<name>A0A5N6ACE7_9ACTN</name>
<dbReference type="InterPro" id="IPR050727">
    <property type="entry name" value="GH43_arabinanases"/>
</dbReference>
<accession>A0A5N6ACE7</accession>
<dbReference type="Gene3D" id="2.115.10.20">
    <property type="entry name" value="Glycosyl hydrolase domain, family 43"/>
    <property type="match status" value="1"/>
</dbReference>
<feature type="site" description="Important for catalytic activity, responsible for pKa modulation of the active site Glu and correct orientation of both the proton donor and substrate" evidence="6">
    <location>
        <position position="177"/>
    </location>
</feature>
<dbReference type="RefSeq" id="WP_139667455.1">
    <property type="nucleotide sequence ID" value="NZ_VDLY02000006.1"/>
</dbReference>
<comment type="pathway">
    <text evidence="1">Glycan metabolism; L-arabinan degradation.</text>
</comment>
<dbReference type="InterPro" id="IPR006710">
    <property type="entry name" value="Glyco_hydro_43"/>
</dbReference>
<proteinExistence type="inferred from homology"/>
<dbReference type="Proteomes" id="UP000314251">
    <property type="component" value="Unassembled WGS sequence"/>
</dbReference>
<dbReference type="GO" id="GO:0005975">
    <property type="term" value="P:carbohydrate metabolic process"/>
    <property type="evidence" value="ECO:0007669"/>
    <property type="project" value="InterPro"/>
</dbReference>
<evidence type="ECO:0000256" key="7">
    <source>
        <dbReference type="RuleBase" id="RU361187"/>
    </source>
</evidence>
<dbReference type="InterPro" id="IPR023296">
    <property type="entry name" value="Glyco_hydro_beta-prop_sf"/>
</dbReference>
<evidence type="ECO:0000256" key="3">
    <source>
        <dbReference type="ARBA" id="ARBA00022801"/>
    </source>
</evidence>
<keyword evidence="10" id="KW-1185">Reference proteome</keyword>
<dbReference type="EMBL" id="VDLY02000006">
    <property type="protein sequence ID" value="KAB8166331.1"/>
    <property type="molecule type" value="Genomic_DNA"/>
</dbReference>
<dbReference type="GO" id="GO:0004553">
    <property type="term" value="F:hydrolase activity, hydrolyzing O-glycosyl compounds"/>
    <property type="evidence" value="ECO:0007669"/>
    <property type="project" value="InterPro"/>
</dbReference>
<keyword evidence="4 7" id="KW-0326">Glycosidase</keyword>
<evidence type="ECO:0000256" key="1">
    <source>
        <dbReference type="ARBA" id="ARBA00004834"/>
    </source>
</evidence>
<feature type="active site" description="Proton acceptor" evidence="5">
    <location>
        <position position="54"/>
    </location>
</feature>
<dbReference type="OrthoDB" id="9801455at2"/>
<evidence type="ECO:0000256" key="6">
    <source>
        <dbReference type="PIRSR" id="PIRSR606710-2"/>
    </source>
</evidence>
<sequence>MTSLTAHAKRARRPRVGRAGLLLALAFALLCTFATSPGATAATIPISGDIGSHDPSRMIRDGDTYYVYSTGRGVPMKYSTDRVTWHDGPAVFPDGLPDWVQDAVPGHDGQDTWAPDITYANGEFRLYYSIAVWGGVPETAIGLAVSPTLDPESPDYGWEDRGPVVSTGSVAEYAAIDPAAVRDADGNEWLVWGGGYIYPQNTPQIFVTPLDDRGLAVGDQAANPVLDGRKEGASLHYNDGYYYLFWNTGSCCDGTNSTYTIHVARSESITGPFVNKSGQEGVGETFYASQPGIHGPGHLGVMSEDGTDYYTYHYYPSDGSVLGLGTIEWGADGWPNR</sequence>
<feature type="chain" id="PRO_5024291022" evidence="8">
    <location>
        <begin position="42"/>
        <end position="337"/>
    </location>
</feature>
<feature type="active site" description="Proton donor" evidence="5">
    <location>
        <position position="231"/>
    </location>
</feature>
<organism evidence="9 10">
    <name type="scientific">Streptomyces mimosae</name>
    <dbReference type="NCBI Taxonomy" id="2586635"/>
    <lineage>
        <taxon>Bacteria</taxon>
        <taxon>Bacillati</taxon>
        <taxon>Actinomycetota</taxon>
        <taxon>Actinomycetes</taxon>
        <taxon>Kitasatosporales</taxon>
        <taxon>Streptomycetaceae</taxon>
        <taxon>Streptomyces</taxon>
    </lineage>
</organism>
<keyword evidence="8" id="KW-0732">Signal</keyword>
<gene>
    <name evidence="9" type="ORF">FH607_010865</name>
</gene>
<comment type="similarity">
    <text evidence="2 7">Belongs to the glycosyl hydrolase 43 family.</text>
</comment>
<keyword evidence="3 7" id="KW-0378">Hydrolase</keyword>
<dbReference type="PANTHER" id="PTHR43301">
    <property type="entry name" value="ARABINAN ENDO-1,5-ALPHA-L-ARABINOSIDASE"/>
    <property type="match status" value="1"/>
</dbReference>
<reference evidence="9" key="1">
    <citation type="submission" date="2019-10" db="EMBL/GenBank/DDBJ databases">
        <title>Nonomuraea sp. nov., isolated from Phyllanthus amarus.</title>
        <authorList>
            <person name="Klykleung N."/>
            <person name="Tanasupawat S."/>
        </authorList>
    </citation>
    <scope>NUCLEOTIDE SEQUENCE [LARGE SCALE GENOMIC DNA]</scope>
    <source>
        <strain evidence="9">3MP-10</strain>
    </source>
</reference>